<dbReference type="PROSITE" id="PS51379">
    <property type="entry name" value="4FE4S_FER_2"/>
    <property type="match status" value="2"/>
</dbReference>
<dbReference type="Pfam" id="PF12838">
    <property type="entry name" value="Fer4_7"/>
    <property type="match status" value="1"/>
</dbReference>
<dbReference type="Gene3D" id="3.30.70.20">
    <property type="match status" value="1"/>
</dbReference>
<dbReference type="InterPro" id="IPR017900">
    <property type="entry name" value="4Fe4S_Fe_S_CS"/>
</dbReference>
<evidence type="ECO:0000256" key="1">
    <source>
        <dbReference type="ARBA" id="ARBA00022723"/>
    </source>
</evidence>
<evidence type="ECO:0000256" key="2">
    <source>
        <dbReference type="ARBA" id="ARBA00023004"/>
    </source>
</evidence>
<dbReference type="PROSITE" id="PS00198">
    <property type="entry name" value="4FE4S_FER_1"/>
    <property type="match status" value="1"/>
</dbReference>
<sequence>MPAVIEVSCINCDMCVPECPNEAISMGAQHYEVDPKLCTECVGYYDKPTCIAVCPLDCIELVTDS</sequence>
<dbReference type="GO" id="GO:0051536">
    <property type="term" value="F:iron-sulfur cluster binding"/>
    <property type="evidence" value="ECO:0007669"/>
    <property type="project" value="UniProtKB-KW"/>
</dbReference>
<reference evidence="5" key="1">
    <citation type="submission" date="2019-04" db="EMBL/GenBank/DDBJ databases">
        <authorList>
            <person name="Brambilla D."/>
        </authorList>
    </citation>
    <scope>NUCLEOTIDE SEQUENCE</scope>
    <source>
        <strain evidence="5">BAL1</strain>
    </source>
</reference>
<proteinExistence type="predicted"/>
<dbReference type="GO" id="GO:0046872">
    <property type="term" value="F:metal ion binding"/>
    <property type="evidence" value="ECO:0007669"/>
    <property type="project" value="UniProtKB-KW"/>
</dbReference>
<dbReference type="InterPro" id="IPR047927">
    <property type="entry name" value="YfhL-like"/>
</dbReference>
<accession>A0A486XVP1</accession>
<protein>
    <submittedName>
        <fullName evidence="5">4Fe-4S ferredoxin, iron-sulfur binding</fullName>
    </submittedName>
</protein>
<dbReference type="InterPro" id="IPR017896">
    <property type="entry name" value="4Fe4S_Fe-S-bd"/>
</dbReference>
<keyword evidence="1" id="KW-0479">Metal-binding</keyword>
<dbReference type="EMBL" id="CAAJGR010000034">
    <property type="protein sequence ID" value="VHO06440.1"/>
    <property type="molecule type" value="Genomic_DNA"/>
</dbReference>
<keyword evidence="3" id="KW-0411">Iron-sulfur</keyword>
<dbReference type="AlphaFoldDB" id="A0A486XVP1"/>
<feature type="domain" description="4Fe-4S ferredoxin-type" evidence="4">
    <location>
        <begin position="1"/>
        <end position="29"/>
    </location>
</feature>
<gene>
    <name evidence="5" type="ORF">BAL341_3457</name>
</gene>
<evidence type="ECO:0000313" key="5">
    <source>
        <dbReference type="EMBL" id="VHO06440.1"/>
    </source>
</evidence>
<dbReference type="SUPFAM" id="SSF54862">
    <property type="entry name" value="4Fe-4S ferredoxins"/>
    <property type="match status" value="1"/>
</dbReference>
<organism evidence="5">
    <name type="scientific">Rheinheimera sp. BAL341</name>
    <dbReference type="NCBI Taxonomy" id="1708203"/>
    <lineage>
        <taxon>Bacteria</taxon>
        <taxon>Pseudomonadati</taxon>
        <taxon>Pseudomonadota</taxon>
        <taxon>Gammaproteobacteria</taxon>
        <taxon>Chromatiales</taxon>
        <taxon>Chromatiaceae</taxon>
        <taxon>Rheinheimera</taxon>
    </lineage>
</organism>
<name>A0A486XVP1_9GAMM</name>
<evidence type="ECO:0000256" key="3">
    <source>
        <dbReference type="ARBA" id="ARBA00023014"/>
    </source>
</evidence>
<evidence type="ECO:0000259" key="4">
    <source>
        <dbReference type="PROSITE" id="PS51379"/>
    </source>
</evidence>
<dbReference type="NCBIfam" id="NF033683">
    <property type="entry name" value="di_4Fe-4S_YfhL"/>
    <property type="match status" value="1"/>
</dbReference>
<feature type="domain" description="4Fe-4S ferredoxin-type" evidence="4">
    <location>
        <begin position="30"/>
        <end position="64"/>
    </location>
</feature>
<keyword evidence="2" id="KW-0408">Iron</keyword>